<feature type="compositionally biased region" description="Low complexity" evidence="5">
    <location>
        <begin position="226"/>
        <end position="250"/>
    </location>
</feature>
<dbReference type="SUPFAM" id="SSF51905">
    <property type="entry name" value="FAD/NAD(P)-binding domain"/>
    <property type="match status" value="1"/>
</dbReference>
<dbReference type="Pfam" id="PF07992">
    <property type="entry name" value="Pyr_redox_2"/>
    <property type="match status" value="1"/>
</dbReference>
<dbReference type="Proteomes" id="UP000799438">
    <property type="component" value="Unassembled WGS sequence"/>
</dbReference>
<dbReference type="GeneID" id="54303262"/>
<sequence>MASQEPAVPETLNIVILGASFAGLSVAHNVLTNIMPALGTFDKAPKYRVVLVSPSTHLFWNISAPKCLVSNQLIPYTDSFIRIVDGFDRYPAELFTFIQGTASLLDTDARNVAVTLAAPPTSSSSAHHRTSTASTTAVQALPYHALVLATGSSANSPLLSLHGGHKQTQAALDDFHERLRDANSILVVGGGPSGVETAGQLGVYFNQRSRLARLRAALGLSARQGGVNSDGAAGSNNNNNGAGTGSSSSATRHRSRVHGSSVAWDPPRKPKTITLLSGHDRLLPQLAPSYGIKAERKLRRHGVHVLHNVRLIAATEDGSTGRAACHLNDDTTVQADLYVACTGVYPNTAYMPSRLLDAAGYVVTARETLRVVGGGARVFALGDCAAYSNNYTLDVYEALPAVVANLRNDLLAFELAMRFPSGSERLKAELRALVDKAYVQNPTDTLLMPCSKRGGVGVLFDWNVPSLAVWALKGRDYKVPKARQVVEKGVNPYG</sequence>
<dbReference type="InterPro" id="IPR036188">
    <property type="entry name" value="FAD/NAD-bd_sf"/>
</dbReference>
<evidence type="ECO:0000256" key="4">
    <source>
        <dbReference type="ARBA" id="ARBA00023002"/>
    </source>
</evidence>
<feature type="region of interest" description="Disordered" evidence="5">
    <location>
        <begin position="226"/>
        <end position="269"/>
    </location>
</feature>
<feature type="domain" description="FAD/NAD(P)-binding" evidence="6">
    <location>
        <begin position="13"/>
        <end position="388"/>
    </location>
</feature>
<dbReference type="OrthoDB" id="202203at2759"/>
<dbReference type="AlphaFoldDB" id="A0A6A6B9K9"/>
<gene>
    <name evidence="7" type="ORF">K452DRAFT_352032</name>
</gene>
<keyword evidence="4" id="KW-0560">Oxidoreductase</keyword>
<evidence type="ECO:0000256" key="5">
    <source>
        <dbReference type="SAM" id="MobiDB-lite"/>
    </source>
</evidence>
<dbReference type="GO" id="GO:0050660">
    <property type="term" value="F:flavin adenine dinucleotide binding"/>
    <property type="evidence" value="ECO:0007669"/>
    <property type="project" value="TreeGrafter"/>
</dbReference>
<dbReference type="GO" id="GO:0005737">
    <property type="term" value="C:cytoplasm"/>
    <property type="evidence" value="ECO:0007669"/>
    <property type="project" value="TreeGrafter"/>
</dbReference>
<evidence type="ECO:0000256" key="1">
    <source>
        <dbReference type="ARBA" id="ARBA00006442"/>
    </source>
</evidence>
<name>A0A6A6B9K9_9PEZI</name>
<reference evidence="7" key="1">
    <citation type="journal article" date="2020" name="Stud. Mycol.">
        <title>101 Dothideomycetes genomes: a test case for predicting lifestyles and emergence of pathogens.</title>
        <authorList>
            <person name="Haridas S."/>
            <person name="Albert R."/>
            <person name="Binder M."/>
            <person name="Bloem J."/>
            <person name="Labutti K."/>
            <person name="Salamov A."/>
            <person name="Andreopoulos B."/>
            <person name="Baker S."/>
            <person name="Barry K."/>
            <person name="Bills G."/>
            <person name="Bluhm B."/>
            <person name="Cannon C."/>
            <person name="Castanera R."/>
            <person name="Culley D."/>
            <person name="Daum C."/>
            <person name="Ezra D."/>
            <person name="Gonzalez J."/>
            <person name="Henrissat B."/>
            <person name="Kuo A."/>
            <person name="Liang C."/>
            <person name="Lipzen A."/>
            <person name="Lutzoni F."/>
            <person name="Magnuson J."/>
            <person name="Mondo S."/>
            <person name="Nolan M."/>
            <person name="Ohm R."/>
            <person name="Pangilinan J."/>
            <person name="Park H.-J."/>
            <person name="Ramirez L."/>
            <person name="Alfaro M."/>
            <person name="Sun H."/>
            <person name="Tritt A."/>
            <person name="Yoshinaga Y."/>
            <person name="Zwiers L.-H."/>
            <person name="Turgeon B."/>
            <person name="Goodwin S."/>
            <person name="Spatafora J."/>
            <person name="Crous P."/>
            <person name="Grigoriev I."/>
        </authorList>
    </citation>
    <scope>NUCLEOTIDE SEQUENCE</scope>
    <source>
        <strain evidence="7">CBS 121167</strain>
    </source>
</reference>
<keyword evidence="8" id="KW-1185">Reference proteome</keyword>
<dbReference type="PANTHER" id="PTHR43735">
    <property type="entry name" value="APOPTOSIS-INDUCING FACTOR 1"/>
    <property type="match status" value="1"/>
</dbReference>
<evidence type="ECO:0000259" key="6">
    <source>
        <dbReference type="Pfam" id="PF07992"/>
    </source>
</evidence>
<keyword evidence="3" id="KW-0274">FAD</keyword>
<evidence type="ECO:0000313" key="8">
    <source>
        <dbReference type="Proteomes" id="UP000799438"/>
    </source>
</evidence>
<evidence type="ECO:0000256" key="3">
    <source>
        <dbReference type="ARBA" id="ARBA00022827"/>
    </source>
</evidence>
<dbReference type="EMBL" id="ML995490">
    <property type="protein sequence ID" value="KAF2140248.1"/>
    <property type="molecule type" value="Genomic_DNA"/>
</dbReference>
<accession>A0A6A6B9K9</accession>
<comment type="similarity">
    <text evidence="1">Belongs to the FAD-dependent oxidoreductase family.</text>
</comment>
<dbReference type="Gene3D" id="3.50.50.100">
    <property type="match status" value="2"/>
</dbReference>
<dbReference type="RefSeq" id="XP_033395961.1">
    <property type="nucleotide sequence ID" value="XM_033545754.1"/>
</dbReference>
<protein>
    <recommendedName>
        <fullName evidence="6">FAD/NAD(P)-binding domain-containing protein</fullName>
    </recommendedName>
</protein>
<dbReference type="PANTHER" id="PTHR43735:SF3">
    <property type="entry name" value="FERROPTOSIS SUPPRESSOR PROTEIN 1"/>
    <property type="match status" value="1"/>
</dbReference>
<organism evidence="7 8">
    <name type="scientific">Aplosporella prunicola CBS 121167</name>
    <dbReference type="NCBI Taxonomy" id="1176127"/>
    <lineage>
        <taxon>Eukaryota</taxon>
        <taxon>Fungi</taxon>
        <taxon>Dikarya</taxon>
        <taxon>Ascomycota</taxon>
        <taxon>Pezizomycotina</taxon>
        <taxon>Dothideomycetes</taxon>
        <taxon>Dothideomycetes incertae sedis</taxon>
        <taxon>Botryosphaeriales</taxon>
        <taxon>Aplosporellaceae</taxon>
        <taxon>Aplosporella</taxon>
    </lineage>
</organism>
<dbReference type="GO" id="GO:0004174">
    <property type="term" value="F:electron-transferring-flavoprotein dehydrogenase activity"/>
    <property type="evidence" value="ECO:0007669"/>
    <property type="project" value="TreeGrafter"/>
</dbReference>
<keyword evidence="2" id="KW-0285">Flavoprotein</keyword>
<evidence type="ECO:0000313" key="7">
    <source>
        <dbReference type="EMBL" id="KAF2140248.1"/>
    </source>
</evidence>
<dbReference type="InterPro" id="IPR023753">
    <property type="entry name" value="FAD/NAD-binding_dom"/>
</dbReference>
<dbReference type="PRINTS" id="PR00368">
    <property type="entry name" value="FADPNR"/>
</dbReference>
<proteinExistence type="inferred from homology"/>
<evidence type="ECO:0000256" key="2">
    <source>
        <dbReference type="ARBA" id="ARBA00022630"/>
    </source>
</evidence>